<proteinExistence type="predicted"/>
<protein>
    <submittedName>
        <fullName evidence="2">Uncharacterized protein</fullName>
    </submittedName>
</protein>
<evidence type="ECO:0000313" key="3">
    <source>
        <dbReference type="Proteomes" id="UP000487268"/>
    </source>
</evidence>
<dbReference type="AlphaFoldDB" id="A0A7K0C760"/>
<feature type="region of interest" description="Disordered" evidence="1">
    <location>
        <begin position="1"/>
        <end position="20"/>
    </location>
</feature>
<name>A0A7K0C760_9ACTN</name>
<keyword evidence="3" id="KW-1185">Reference proteome</keyword>
<evidence type="ECO:0000313" key="2">
    <source>
        <dbReference type="EMBL" id="MQY09301.1"/>
    </source>
</evidence>
<dbReference type="OrthoDB" id="9807753at2"/>
<accession>A0A7K0C760</accession>
<sequence length="224" mass="24236">MAGPEDADARPTPDPFPNPADQDRCFLSIDGFTAKSIDVTYHGLPGNRPKAYGNTLAVWENTVIPWGVKPQRRVRVSSNAESGLETITDLQVTRSAYTVAYCTGRELTDAAACATLAAGADFSPPTSVSVTADQVGERSLSVSYRTLYGYRPRTYRNWIGLWPGLVSPYNAPEPQARAVPSDASEGRLVMDDIELAADTVYTLIYFMDADATTAAAFHTFRTAG</sequence>
<comment type="caution">
    <text evidence="2">The sequence shown here is derived from an EMBL/GenBank/DDBJ whole genome shotgun (WGS) entry which is preliminary data.</text>
</comment>
<evidence type="ECO:0000256" key="1">
    <source>
        <dbReference type="SAM" id="MobiDB-lite"/>
    </source>
</evidence>
<gene>
    <name evidence="2" type="ORF">ACRB68_74200</name>
</gene>
<organism evidence="2 3">
    <name type="scientific">Actinomadura macrotermitis</name>
    <dbReference type="NCBI Taxonomy" id="2585200"/>
    <lineage>
        <taxon>Bacteria</taxon>
        <taxon>Bacillati</taxon>
        <taxon>Actinomycetota</taxon>
        <taxon>Actinomycetes</taxon>
        <taxon>Streptosporangiales</taxon>
        <taxon>Thermomonosporaceae</taxon>
        <taxon>Actinomadura</taxon>
    </lineage>
</organism>
<dbReference type="Proteomes" id="UP000487268">
    <property type="component" value="Unassembled WGS sequence"/>
</dbReference>
<reference evidence="2 3" key="1">
    <citation type="submission" date="2019-10" db="EMBL/GenBank/DDBJ databases">
        <title>Actinomadura rubteroloni sp. nov. and Actinomadura macrotermitis sp. nov., isolated from the gut of fungus growing-termite Macrotermes natalensis.</title>
        <authorList>
            <person name="Benndorf R."/>
            <person name="Martin K."/>
            <person name="Kuefner M."/>
            <person name="De Beer W."/>
            <person name="Kaster A.-K."/>
            <person name="Vollmers J."/>
            <person name="Poulsen M."/>
            <person name="Beemelmanns C."/>
        </authorList>
    </citation>
    <scope>NUCLEOTIDE SEQUENCE [LARGE SCALE GENOMIC DNA]</scope>
    <source>
        <strain evidence="2 3">RB68</strain>
    </source>
</reference>
<dbReference type="EMBL" id="WEGH01000006">
    <property type="protein sequence ID" value="MQY09301.1"/>
    <property type="molecule type" value="Genomic_DNA"/>
</dbReference>